<dbReference type="AlphaFoldDB" id="A0A9D2KFN4"/>
<evidence type="ECO:0000313" key="2">
    <source>
        <dbReference type="EMBL" id="HJA03075.1"/>
    </source>
</evidence>
<evidence type="ECO:0000313" key="3">
    <source>
        <dbReference type="Proteomes" id="UP000824221"/>
    </source>
</evidence>
<evidence type="ECO:0000256" key="1">
    <source>
        <dbReference type="SAM" id="SignalP"/>
    </source>
</evidence>
<dbReference type="EMBL" id="DXAJ01000102">
    <property type="protein sequence ID" value="HJA03075.1"/>
    <property type="molecule type" value="Genomic_DNA"/>
</dbReference>
<sequence length="163" mass="17173">MKQKKLLAAILAAVLCFAGILAGCKAGTFDKIEQAYLSGPGEDGAQTALLRRSEETALVDEAIAFVKDVPFEALDEAEAEALWEKLLAETDDAAYIIMLFYPEEGDPLPGLDSTAATGFPDGYRSVFVYEDGSAVLSCDDVTYTAAAGEADFAAIAAFIAENG</sequence>
<dbReference type="PROSITE" id="PS51257">
    <property type="entry name" value="PROKAR_LIPOPROTEIN"/>
    <property type="match status" value="1"/>
</dbReference>
<accession>A0A9D2KFN4</accession>
<reference evidence="2" key="2">
    <citation type="submission" date="2021-04" db="EMBL/GenBank/DDBJ databases">
        <authorList>
            <person name="Gilroy R."/>
        </authorList>
    </citation>
    <scope>NUCLEOTIDE SEQUENCE</scope>
    <source>
        <strain evidence="2">CHK156-179</strain>
    </source>
</reference>
<protein>
    <submittedName>
        <fullName evidence="2">Uncharacterized protein</fullName>
    </submittedName>
</protein>
<gene>
    <name evidence="2" type="ORF">H9797_06865</name>
</gene>
<comment type="caution">
    <text evidence="2">The sequence shown here is derived from an EMBL/GenBank/DDBJ whole genome shotgun (WGS) entry which is preliminary data.</text>
</comment>
<organism evidence="2 3">
    <name type="scientific">Candidatus Gallimonas gallistercoris</name>
    <dbReference type="NCBI Taxonomy" id="2838602"/>
    <lineage>
        <taxon>Bacteria</taxon>
        <taxon>Bacillati</taxon>
        <taxon>Bacillota</taxon>
        <taxon>Clostridia</taxon>
        <taxon>Candidatus Gallimonas</taxon>
    </lineage>
</organism>
<dbReference type="Proteomes" id="UP000824221">
    <property type="component" value="Unassembled WGS sequence"/>
</dbReference>
<name>A0A9D2KFN4_9FIRM</name>
<keyword evidence="1" id="KW-0732">Signal</keyword>
<reference evidence="2" key="1">
    <citation type="journal article" date="2021" name="PeerJ">
        <title>Extensive microbial diversity within the chicken gut microbiome revealed by metagenomics and culture.</title>
        <authorList>
            <person name="Gilroy R."/>
            <person name="Ravi A."/>
            <person name="Getino M."/>
            <person name="Pursley I."/>
            <person name="Horton D.L."/>
            <person name="Alikhan N.F."/>
            <person name="Baker D."/>
            <person name="Gharbi K."/>
            <person name="Hall N."/>
            <person name="Watson M."/>
            <person name="Adriaenssens E.M."/>
            <person name="Foster-Nyarko E."/>
            <person name="Jarju S."/>
            <person name="Secka A."/>
            <person name="Antonio M."/>
            <person name="Oren A."/>
            <person name="Chaudhuri R.R."/>
            <person name="La Ragione R."/>
            <person name="Hildebrand F."/>
            <person name="Pallen M.J."/>
        </authorList>
    </citation>
    <scope>NUCLEOTIDE SEQUENCE</scope>
    <source>
        <strain evidence="2">CHK156-179</strain>
    </source>
</reference>
<proteinExistence type="predicted"/>
<feature type="chain" id="PRO_5038758619" evidence="1">
    <location>
        <begin position="23"/>
        <end position="163"/>
    </location>
</feature>
<feature type="signal peptide" evidence="1">
    <location>
        <begin position="1"/>
        <end position="22"/>
    </location>
</feature>